<keyword evidence="1" id="KW-0472">Membrane</keyword>
<dbReference type="RefSeq" id="WP_133318393.1">
    <property type="nucleotide sequence ID" value="NZ_SMTL01000010.1"/>
</dbReference>
<reference evidence="2 3" key="1">
    <citation type="submission" date="2019-03" db="EMBL/GenBank/DDBJ databases">
        <title>Rhizobium sp. nov., an bacterium isolated from biocrust in Mu Us Desert.</title>
        <authorList>
            <person name="Lixiong L."/>
        </authorList>
    </citation>
    <scope>NUCLEOTIDE SEQUENCE [LARGE SCALE GENOMIC DNA]</scope>
    <source>
        <strain evidence="2 3">SPY-1</strain>
    </source>
</reference>
<name>A0A4R5U6C7_9HYPH</name>
<keyword evidence="1" id="KW-0812">Transmembrane</keyword>
<accession>A0A4R5U6C7</accession>
<organism evidence="2 3">
    <name type="scientific">Rhizobium deserti</name>
    <dbReference type="NCBI Taxonomy" id="2547961"/>
    <lineage>
        <taxon>Bacteria</taxon>
        <taxon>Pseudomonadati</taxon>
        <taxon>Pseudomonadota</taxon>
        <taxon>Alphaproteobacteria</taxon>
        <taxon>Hyphomicrobiales</taxon>
        <taxon>Rhizobiaceae</taxon>
        <taxon>Rhizobium/Agrobacterium group</taxon>
        <taxon>Rhizobium</taxon>
    </lineage>
</organism>
<comment type="caution">
    <text evidence="2">The sequence shown here is derived from an EMBL/GenBank/DDBJ whole genome shotgun (WGS) entry which is preliminary data.</text>
</comment>
<feature type="transmembrane region" description="Helical" evidence="1">
    <location>
        <begin position="25"/>
        <end position="55"/>
    </location>
</feature>
<dbReference type="AlphaFoldDB" id="A0A4R5U6C7"/>
<gene>
    <name evidence="2" type="ORF">E2F50_22290</name>
</gene>
<sequence length="144" mass="15714">MNEILVRLGAYTSISSMQENDATAVIAAVAFIVAAFSKSWATSLTTICLVVYAILTRDTEMKEMAFAASAVALVNAVGGIEKRSLHQRLKRIEADIGALGEELRPFMDGLDARSREIDFWKTSQANHNTVEGNADSTLTKDNHH</sequence>
<dbReference type="Proteomes" id="UP000295238">
    <property type="component" value="Unassembled WGS sequence"/>
</dbReference>
<evidence type="ECO:0000313" key="3">
    <source>
        <dbReference type="Proteomes" id="UP000295238"/>
    </source>
</evidence>
<proteinExistence type="predicted"/>
<keyword evidence="3" id="KW-1185">Reference proteome</keyword>
<keyword evidence="1" id="KW-1133">Transmembrane helix</keyword>
<protein>
    <submittedName>
        <fullName evidence="2">Uncharacterized protein</fullName>
    </submittedName>
</protein>
<evidence type="ECO:0000313" key="2">
    <source>
        <dbReference type="EMBL" id="TDK29671.1"/>
    </source>
</evidence>
<dbReference type="EMBL" id="SMTL01000010">
    <property type="protein sequence ID" value="TDK29671.1"/>
    <property type="molecule type" value="Genomic_DNA"/>
</dbReference>
<evidence type="ECO:0000256" key="1">
    <source>
        <dbReference type="SAM" id="Phobius"/>
    </source>
</evidence>